<feature type="non-terminal residue" evidence="2">
    <location>
        <position position="300"/>
    </location>
</feature>
<sequence length="300" mass="34009">MFAHRHRVQTAAGWLSGPTEHWRAAPRRYGLGKVLSSSPDKRWPSCVFLGPGVDGHLGLVTRLYTRLDTAASFHVTPSRQEGLAPDAGVNSFGYVLKIGVGQMWGGQTSCDEQQIPTRRMRCFVMNARQQTHRDQLAFGGSRLIGSRLVRPPDESAGRAANTPSLRPEVVETIRRFDVVCYVVDVTRVQEADESGLEVRQRAGWFDRPDDDLSNHSFDDRLECSLNGRLDNLDHHSDRLDSRQDHSLDDRLEDSLQDHVDLLEDRLGRLDDNLEQHLNDRPCRINDPLEDRPHDSLENCM</sequence>
<gene>
    <name evidence="2" type="ORF">PXEA_LOCUS35728</name>
</gene>
<feature type="region of interest" description="Disordered" evidence="1">
    <location>
        <begin position="278"/>
        <end position="300"/>
    </location>
</feature>
<accession>A0A3S5CRI7</accession>
<evidence type="ECO:0000256" key="1">
    <source>
        <dbReference type="SAM" id="MobiDB-lite"/>
    </source>
</evidence>
<evidence type="ECO:0000313" key="3">
    <source>
        <dbReference type="Proteomes" id="UP000784294"/>
    </source>
</evidence>
<proteinExistence type="predicted"/>
<reference evidence="2" key="1">
    <citation type="submission" date="2018-11" db="EMBL/GenBank/DDBJ databases">
        <authorList>
            <consortium name="Pathogen Informatics"/>
        </authorList>
    </citation>
    <scope>NUCLEOTIDE SEQUENCE</scope>
</reference>
<dbReference type="Proteomes" id="UP000784294">
    <property type="component" value="Unassembled WGS sequence"/>
</dbReference>
<protein>
    <submittedName>
        <fullName evidence="2">Uncharacterized protein</fullName>
    </submittedName>
</protein>
<dbReference type="EMBL" id="CAAALY010273606">
    <property type="protein sequence ID" value="VEL42288.1"/>
    <property type="molecule type" value="Genomic_DNA"/>
</dbReference>
<comment type="caution">
    <text evidence="2">The sequence shown here is derived from an EMBL/GenBank/DDBJ whole genome shotgun (WGS) entry which is preliminary data.</text>
</comment>
<dbReference type="AlphaFoldDB" id="A0A3S5CRI7"/>
<name>A0A3S5CRI7_9PLAT</name>
<evidence type="ECO:0000313" key="2">
    <source>
        <dbReference type="EMBL" id="VEL42288.1"/>
    </source>
</evidence>
<keyword evidence="3" id="KW-1185">Reference proteome</keyword>
<organism evidence="2 3">
    <name type="scientific">Protopolystoma xenopodis</name>
    <dbReference type="NCBI Taxonomy" id="117903"/>
    <lineage>
        <taxon>Eukaryota</taxon>
        <taxon>Metazoa</taxon>
        <taxon>Spiralia</taxon>
        <taxon>Lophotrochozoa</taxon>
        <taxon>Platyhelminthes</taxon>
        <taxon>Monogenea</taxon>
        <taxon>Polyopisthocotylea</taxon>
        <taxon>Polystomatidea</taxon>
        <taxon>Polystomatidae</taxon>
        <taxon>Protopolystoma</taxon>
    </lineage>
</organism>